<evidence type="ECO:0000313" key="2">
    <source>
        <dbReference type="EMBL" id="AAF09845.1"/>
    </source>
</evidence>
<dbReference type="PANTHER" id="PTHR23523">
    <property type="match status" value="1"/>
</dbReference>
<dbReference type="SUPFAM" id="SSF103473">
    <property type="entry name" value="MFS general substrate transporter"/>
    <property type="match status" value="1"/>
</dbReference>
<feature type="transmembrane region" description="Helical" evidence="1">
    <location>
        <begin position="239"/>
        <end position="262"/>
    </location>
</feature>
<organism evidence="2 3">
    <name type="scientific">Deinococcus radiodurans (strain ATCC 13939 / DSM 20539 / JCM 16871 / CCUG 27074 / LMG 4051 / NBRC 15346 / NCIMB 9279 / VKM B-1422 / R1)</name>
    <dbReference type="NCBI Taxonomy" id="243230"/>
    <lineage>
        <taxon>Bacteria</taxon>
        <taxon>Thermotogati</taxon>
        <taxon>Deinococcota</taxon>
        <taxon>Deinococci</taxon>
        <taxon>Deinococcales</taxon>
        <taxon>Deinococcaceae</taxon>
        <taxon>Deinococcus</taxon>
    </lineage>
</organism>
<accession>Q9RXP9</accession>
<dbReference type="Pfam" id="PF07690">
    <property type="entry name" value="MFS_1"/>
    <property type="match status" value="1"/>
</dbReference>
<proteinExistence type="predicted"/>
<dbReference type="HOGENOM" id="CLU_038046_0_0_0"/>
<dbReference type="STRING" id="243230.DR_0260"/>
<sequence length="382" mass="39686">MNRAPRPLLVLGIVLVALTLRPVIAGFGPLLPRVQAELHASAATMSLLTTIPLVCWGIFALVTPRLTRWRSPEVLIGLCTALIALGTWLRTGAALPPILLGTVLVGVGIAIVNVLLPSLLRRDFPRQLGLMTGLYSLAVVGGAALASALAVPLERTLGGWRGSLGVWAWLSGAALLAWVPAMLGRPARSAGPAVRGPSVWSNPATLPVTLYMGTQSLVFFTWLTWLARLLQDRGLSAEAAGALLSLGNLVQLPFTLSVPVLASRLGNVRPLVFGLVACNAAGLLGLTLWPTASPLPWVLLLGVGAGSAFPLALHLIAVRARDAAEVPRLSATAQGFGYLLAASGPFLFGALHDLSGGWSASLSALLVGTAAMLVTGLWAAQR</sequence>
<feature type="transmembrane region" description="Helical" evidence="1">
    <location>
        <begin position="204"/>
        <end position="227"/>
    </location>
</feature>
<feature type="transmembrane region" description="Helical" evidence="1">
    <location>
        <begin position="271"/>
        <end position="289"/>
    </location>
</feature>
<dbReference type="FunCoup" id="Q9RXP9">
    <property type="interactions" value="39"/>
</dbReference>
<dbReference type="PaxDb" id="243230-DR_0260"/>
<dbReference type="GeneID" id="69516491"/>
<keyword evidence="1" id="KW-0472">Membrane</keyword>
<dbReference type="PANTHER" id="PTHR23523:SF2">
    <property type="entry name" value="2-NITROIMIDAZOLE TRANSPORTER"/>
    <property type="match status" value="1"/>
</dbReference>
<dbReference type="EnsemblBacteria" id="AAF09845">
    <property type="protein sequence ID" value="AAF09845"/>
    <property type="gene ID" value="DR_0260"/>
</dbReference>
<dbReference type="GO" id="GO:0005886">
    <property type="term" value="C:plasma membrane"/>
    <property type="evidence" value="ECO:0000318"/>
    <property type="project" value="GO_Central"/>
</dbReference>
<dbReference type="PIR" id="D75541">
    <property type="entry name" value="D75541"/>
</dbReference>
<dbReference type="Gene3D" id="1.20.1250.20">
    <property type="entry name" value="MFS general substrate transporter like domains"/>
    <property type="match status" value="2"/>
</dbReference>
<feature type="transmembrane region" description="Helical" evidence="1">
    <location>
        <begin position="295"/>
        <end position="317"/>
    </location>
</feature>
<feature type="transmembrane region" description="Helical" evidence="1">
    <location>
        <begin position="97"/>
        <end position="116"/>
    </location>
</feature>
<dbReference type="eggNOG" id="COG2807">
    <property type="taxonomic scope" value="Bacteria"/>
</dbReference>
<keyword evidence="1" id="KW-1133">Transmembrane helix</keyword>
<reference evidence="2 3" key="1">
    <citation type="journal article" date="1999" name="Science">
        <title>Genome sequence of the radioresistant bacterium Deinococcus radiodurans R1.</title>
        <authorList>
            <person name="White O."/>
            <person name="Eisen J.A."/>
            <person name="Heidelberg J.F."/>
            <person name="Hickey E.K."/>
            <person name="Peterson J.D."/>
            <person name="Dodson R.J."/>
            <person name="Haft D.H."/>
            <person name="Gwinn M.L."/>
            <person name="Nelson W.C."/>
            <person name="Richardson D.L."/>
            <person name="Moffat K.S."/>
            <person name="Qin H."/>
            <person name="Jiang L."/>
            <person name="Pamphile W."/>
            <person name="Crosby M."/>
            <person name="Shen M."/>
            <person name="Vamathevan J.J."/>
            <person name="Lam P."/>
            <person name="McDonald L."/>
            <person name="Utterback T."/>
            <person name="Zalewski C."/>
            <person name="Makarova K.S."/>
            <person name="Aravind L."/>
            <person name="Daly M.J."/>
            <person name="Minton K.W."/>
            <person name="Fleischmann R.D."/>
            <person name="Ketchum K.A."/>
            <person name="Nelson K.E."/>
            <person name="Salzberg S."/>
            <person name="Smith H.O."/>
            <person name="Venter J.C."/>
            <person name="Fraser C.M."/>
        </authorList>
    </citation>
    <scope>NUCLEOTIDE SEQUENCE [LARGE SCALE GENOMIC DNA]</scope>
    <source>
        <strain evidence="3">ATCC 13939 / DSM 20539 / JCM 16871 / LMG 4051 / NBRC 15346 / NCIMB 9279 / R1 / VKM B-1422</strain>
    </source>
</reference>
<dbReference type="RefSeq" id="WP_010886905.1">
    <property type="nucleotide sequence ID" value="NC_001263.1"/>
</dbReference>
<protein>
    <submittedName>
        <fullName evidence="2">CynX-related transport protein, putative</fullName>
    </submittedName>
</protein>
<dbReference type="GO" id="GO:0022857">
    <property type="term" value="F:transmembrane transporter activity"/>
    <property type="evidence" value="ECO:0007669"/>
    <property type="project" value="InterPro"/>
</dbReference>
<keyword evidence="3" id="KW-1185">Reference proteome</keyword>
<feature type="transmembrane region" description="Helical" evidence="1">
    <location>
        <begin position="128"/>
        <end position="152"/>
    </location>
</feature>
<dbReference type="OrthoDB" id="9797740at2"/>
<name>Q9RXP9_DEIRA</name>
<evidence type="ECO:0000313" key="3">
    <source>
        <dbReference type="Proteomes" id="UP000002524"/>
    </source>
</evidence>
<dbReference type="InParanoid" id="Q9RXP9"/>
<dbReference type="InterPro" id="IPR052524">
    <property type="entry name" value="MFS_Cyanate_Porter"/>
</dbReference>
<feature type="transmembrane region" description="Helical" evidence="1">
    <location>
        <begin position="74"/>
        <end position="91"/>
    </location>
</feature>
<dbReference type="InterPro" id="IPR011701">
    <property type="entry name" value="MFS"/>
</dbReference>
<feature type="transmembrane region" description="Helical" evidence="1">
    <location>
        <begin position="329"/>
        <end position="351"/>
    </location>
</feature>
<feature type="transmembrane region" description="Helical" evidence="1">
    <location>
        <begin position="357"/>
        <end position="380"/>
    </location>
</feature>
<evidence type="ECO:0000256" key="1">
    <source>
        <dbReference type="SAM" id="Phobius"/>
    </source>
</evidence>
<dbReference type="KEGG" id="dra:DR_0260"/>
<gene>
    <name evidence="2" type="ordered locus">DR_0260</name>
</gene>
<feature type="transmembrane region" description="Helical" evidence="1">
    <location>
        <begin position="164"/>
        <end position="183"/>
    </location>
</feature>
<feature type="transmembrane region" description="Helical" evidence="1">
    <location>
        <begin position="41"/>
        <end position="62"/>
    </location>
</feature>
<dbReference type="Proteomes" id="UP000002524">
    <property type="component" value="Chromosome 1"/>
</dbReference>
<dbReference type="PATRIC" id="fig|243230.17.peg.422"/>
<keyword evidence="1" id="KW-0812">Transmembrane</keyword>
<dbReference type="InterPro" id="IPR036259">
    <property type="entry name" value="MFS_trans_sf"/>
</dbReference>
<dbReference type="AlphaFoldDB" id="Q9RXP9"/>
<dbReference type="EMBL" id="AE000513">
    <property type="protein sequence ID" value="AAF09845.1"/>
    <property type="molecule type" value="Genomic_DNA"/>
</dbReference>
<dbReference type="CDD" id="cd17339">
    <property type="entry name" value="MFS_NIMT_CynX_like"/>
    <property type="match status" value="1"/>
</dbReference>